<name>A0A074LQR7_9BACL</name>
<dbReference type="Gene3D" id="1.10.3950.10">
    <property type="entry name" value="putative ecf-type sigma factor negative effector from bacillus cereus"/>
    <property type="match status" value="1"/>
</dbReference>
<feature type="domain" description="DUF3600" evidence="3">
    <location>
        <begin position="73"/>
        <end position="232"/>
    </location>
</feature>
<sequence length="244" mass="27821">MSTEHQLQRDLVEHASRLSPPPELKERVRQSYELHLQQQSKERSPMKKKLLTAVAAVCLLVPSVGYAADSGWLGDDIYGSFQQAKKSFVGMTKATYVGFGLKLSGAKEELGEERYDHFVDIRKHFVRFMTEHGDRYGHIDVDKLSAEDRATLKQIYADMTPDDDFLNHNAQTKDVLTAAEYDQYLEAQMTYQTVMARTGVEYDRDILADQLPADLKDRFLEAKEILDTVNQKVHQTQSTTSISK</sequence>
<comment type="caution">
    <text evidence="4">The sequence shown here is derived from an EMBL/GenBank/DDBJ whole genome shotgun (WGS) entry which is preliminary data.</text>
</comment>
<dbReference type="Pfam" id="PF12207">
    <property type="entry name" value="DUF3600"/>
    <property type="match status" value="1"/>
</dbReference>
<dbReference type="InterPro" id="IPR038267">
    <property type="entry name" value="ECF_sigma_eff"/>
</dbReference>
<evidence type="ECO:0000313" key="4">
    <source>
        <dbReference type="EMBL" id="KEO82840.1"/>
    </source>
</evidence>
<feature type="compositionally biased region" description="Basic and acidic residues" evidence="1">
    <location>
        <begin position="1"/>
        <end position="16"/>
    </location>
</feature>
<dbReference type="AlphaFoldDB" id="A0A074LQR7"/>
<dbReference type="STRING" id="1157490.EL26_13095"/>
<keyword evidence="2" id="KW-0812">Transmembrane</keyword>
<dbReference type="EMBL" id="JMIR01000017">
    <property type="protein sequence ID" value="KEO82840.1"/>
    <property type="molecule type" value="Genomic_DNA"/>
</dbReference>
<evidence type="ECO:0000259" key="3">
    <source>
        <dbReference type="Pfam" id="PF12207"/>
    </source>
</evidence>
<reference evidence="4 5" key="1">
    <citation type="journal article" date="2013" name="Int. J. Syst. Evol. Microbiol.">
        <title>Tumebacillus flagellatus sp. nov., an alpha-amylase/pullulanase-producing bacterium isolated from cassava wastewater.</title>
        <authorList>
            <person name="Wang Q."/>
            <person name="Xie N."/>
            <person name="Qin Y."/>
            <person name="Shen N."/>
            <person name="Zhu J."/>
            <person name="Mi H."/>
            <person name="Huang R."/>
        </authorList>
    </citation>
    <scope>NUCLEOTIDE SEQUENCE [LARGE SCALE GENOMIC DNA]</scope>
    <source>
        <strain evidence="4 5">GST4</strain>
    </source>
</reference>
<evidence type="ECO:0000256" key="1">
    <source>
        <dbReference type="SAM" id="MobiDB-lite"/>
    </source>
</evidence>
<dbReference type="InterPro" id="IPR022019">
    <property type="entry name" value="DUF3600"/>
</dbReference>
<gene>
    <name evidence="4" type="ORF">EL26_13095</name>
</gene>
<keyword evidence="5" id="KW-1185">Reference proteome</keyword>
<protein>
    <recommendedName>
        <fullName evidence="3">DUF3600 domain-containing protein</fullName>
    </recommendedName>
</protein>
<proteinExistence type="predicted"/>
<feature type="transmembrane region" description="Helical" evidence="2">
    <location>
        <begin position="50"/>
        <end position="68"/>
    </location>
</feature>
<feature type="region of interest" description="Disordered" evidence="1">
    <location>
        <begin position="1"/>
        <end position="24"/>
    </location>
</feature>
<dbReference type="Proteomes" id="UP000027931">
    <property type="component" value="Unassembled WGS sequence"/>
</dbReference>
<dbReference type="eggNOG" id="ENOG502ZCC4">
    <property type="taxonomic scope" value="Bacteria"/>
</dbReference>
<organism evidence="4 5">
    <name type="scientific">Tumebacillus flagellatus</name>
    <dbReference type="NCBI Taxonomy" id="1157490"/>
    <lineage>
        <taxon>Bacteria</taxon>
        <taxon>Bacillati</taxon>
        <taxon>Bacillota</taxon>
        <taxon>Bacilli</taxon>
        <taxon>Bacillales</taxon>
        <taxon>Alicyclobacillaceae</taxon>
        <taxon>Tumebacillus</taxon>
    </lineage>
</organism>
<dbReference type="RefSeq" id="WP_052036306.1">
    <property type="nucleotide sequence ID" value="NZ_JMIR01000017.1"/>
</dbReference>
<dbReference type="OrthoDB" id="2731598at2"/>
<keyword evidence="2" id="KW-0472">Membrane</keyword>
<evidence type="ECO:0000256" key="2">
    <source>
        <dbReference type="SAM" id="Phobius"/>
    </source>
</evidence>
<evidence type="ECO:0000313" key="5">
    <source>
        <dbReference type="Proteomes" id="UP000027931"/>
    </source>
</evidence>
<accession>A0A074LQR7</accession>
<keyword evidence="2" id="KW-1133">Transmembrane helix</keyword>